<protein>
    <recommendedName>
        <fullName evidence="3">Adhesin-like protein</fullName>
    </recommendedName>
</protein>
<keyword evidence="2" id="KW-1185">Reference proteome</keyword>
<organism evidence="1 2">
    <name type="scientific">Methanobrevibacter millerae</name>
    <dbReference type="NCBI Taxonomy" id="230361"/>
    <lineage>
        <taxon>Archaea</taxon>
        <taxon>Methanobacteriati</taxon>
        <taxon>Methanobacteriota</taxon>
        <taxon>Methanomada group</taxon>
        <taxon>Methanobacteria</taxon>
        <taxon>Methanobacteriales</taxon>
        <taxon>Methanobacteriaceae</taxon>
        <taxon>Methanobrevibacter</taxon>
    </lineage>
</organism>
<evidence type="ECO:0000313" key="2">
    <source>
        <dbReference type="Proteomes" id="UP000323439"/>
    </source>
</evidence>
<gene>
    <name evidence="1" type="ORF">SAMN02910315_02008</name>
</gene>
<name>A0A1G5X7C1_9EURY</name>
<proteinExistence type="predicted"/>
<evidence type="ECO:0008006" key="3">
    <source>
        <dbReference type="Google" id="ProtNLM"/>
    </source>
</evidence>
<dbReference type="AlphaFoldDB" id="A0A1G5X7C1"/>
<dbReference type="EMBL" id="FMXB01000018">
    <property type="protein sequence ID" value="SDA66152.1"/>
    <property type="molecule type" value="Genomic_DNA"/>
</dbReference>
<dbReference type="Proteomes" id="UP000323439">
    <property type="component" value="Unassembled WGS sequence"/>
</dbReference>
<evidence type="ECO:0000313" key="1">
    <source>
        <dbReference type="EMBL" id="SDA66152.1"/>
    </source>
</evidence>
<dbReference type="RefSeq" id="WP_262492228.1">
    <property type="nucleotide sequence ID" value="NZ_FMXB01000018.1"/>
</dbReference>
<accession>A0A1G5X7C1</accession>
<sequence length="42" mass="4753">MEQYEGEVTITESTLNENTAQEGSSGAIYNYDEKTFEIKDCN</sequence>
<reference evidence="1 2" key="1">
    <citation type="submission" date="2016-10" db="EMBL/GenBank/DDBJ databases">
        <authorList>
            <person name="Varghese N."/>
            <person name="Submissions S."/>
        </authorList>
    </citation>
    <scope>NUCLEOTIDE SEQUENCE [LARGE SCALE GENOMIC DNA]</scope>
    <source>
        <strain evidence="1 2">DSM 16643</strain>
    </source>
</reference>